<organism evidence="1 2">
    <name type="scientific">Steinernema glaseri</name>
    <dbReference type="NCBI Taxonomy" id="37863"/>
    <lineage>
        <taxon>Eukaryota</taxon>
        <taxon>Metazoa</taxon>
        <taxon>Ecdysozoa</taxon>
        <taxon>Nematoda</taxon>
        <taxon>Chromadorea</taxon>
        <taxon>Rhabditida</taxon>
        <taxon>Tylenchina</taxon>
        <taxon>Panagrolaimomorpha</taxon>
        <taxon>Strongyloidoidea</taxon>
        <taxon>Steinernematidae</taxon>
        <taxon>Steinernema</taxon>
    </lineage>
</organism>
<sequence length="151" mass="16603">MLLASGANDSHQTTGYDTDALIAGHRTYALVPARSQFSCLSASYHVKQRFFARIQDILSAAPFSIFPGGDALLWGGRLKRVTKPHHRLIRYLCAVINMPAAPISGLYWVEFIRSDNDLLRTSAVCFARPRAGGPFGRRASAQQRVLAVISD</sequence>
<reference evidence="2" key="1">
    <citation type="submission" date="2016-11" db="UniProtKB">
        <authorList>
            <consortium name="WormBaseParasite"/>
        </authorList>
    </citation>
    <scope>IDENTIFICATION</scope>
</reference>
<evidence type="ECO:0000313" key="2">
    <source>
        <dbReference type="WBParaSite" id="L893_g3088.t1"/>
    </source>
</evidence>
<evidence type="ECO:0000313" key="1">
    <source>
        <dbReference type="Proteomes" id="UP000095287"/>
    </source>
</evidence>
<keyword evidence="1" id="KW-1185">Reference proteome</keyword>
<protein>
    <submittedName>
        <fullName evidence="2">Transposase</fullName>
    </submittedName>
</protein>
<dbReference type="WBParaSite" id="L893_g3088.t1">
    <property type="protein sequence ID" value="L893_g3088.t1"/>
    <property type="gene ID" value="L893_g3088"/>
</dbReference>
<accession>A0A1I7ZXG2</accession>
<proteinExistence type="predicted"/>
<dbReference type="Proteomes" id="UP000095287">
    <property type="component" value="Unplaced"/>
</dbReference>
<dbReference type="AlphaFoldDB" id="A0A1I7ZXG2"/>
<name>A0A1I7ZXG2_9BILA</name>